<feature type="domain" description="FPL" evidence="1">
    <location>
        <begin position="16"/>
        <end position="120"/>
    </location>
</feature>
<dbReference type="Pfam" id="PF09758">
    <property type="entry name" value="FPL"/>
    <property type="match status" value="1"/>
</dbReference>
<accession>A0AAV6VDF6</accession>
<evidence type="ECO:0000259" key="1">
    <source>
        <dbReference type="Pfam" id="PF09758"/>
    </source>
</evidence>
<keyword evidence="3" id="KW-1185">Reference proteome</keyword>
<proteinExistence type="predicted"/>
<evidence type="ECO:0000313" key="3">
    <source>
        <dbReference type="Proteomes" id="UP000827092"/>
    </source>
</evidence>
<dbReference type="AlphaFoldDB" id="A0AAV6VDF6"/>
<name>A0AAV6VDF6_9ARAC</name>
<organism evidence="2 3">
    <name type="scientific">Oedothorax gibbosus</name>
    <dbReference type="NCBI Taxonomy" id="931172"/>
    <lineage>
        <taxon>Eukaryota</taxon>
        <taxon>Metazoa</taxon>
        <taxon>Ecdysozoa</taxon>
        <taxon>Arthropoda</taxon>
        <taxon>Chelicerata</taxon>
        <taxon>Arachnida</taxon>
        <taxon>Araneae</taxon>
        <taxon>Araneomorphae</taxon>
        <taxon>Entelegynae</taxon>
        <taxon>Araneoidea</taxon>
        <taxon>Linyphiidae</taxon>
        <taxon>Erigoninae</taxon>
        <taxon>Oedothorax</taxon>
    </lineage>
</organism>
<dbReference type="Proteomes" id="UP000827092">
    <property type="component" value="Unassembled WGS sequence"/>
</dbReference>
<gene>
    <name evidence="2" type="ORF">JTE90_024039</name>
</gene>
<sequence>MLLYDYIKQPVKLSSQLSQVQAQDRPTLKTLVESINDSKDSETRILLAKSLLNFPMFSEEDQNYENATIYYINMIKIIVRELSTEMLNTLFDAETQDFPLLRSLMQYTHHCDVMIQNAAQIATTLLRNNGPFWLLIKDDYLIRIKELYLNICENLEYSDTLKFSSQIDESYKKWMENQKPDIFSVCFLSDQEFECKTSKDSQKEDLLKLLNVRYLCHQTNNRKEKILPILPPKIQNVQSLLVKNYIFCKIVGQKTKRTQSNIVILTSSQFLVLEHSEDQRGTVTFSCFYKDLMWSECKQNRLLLWEDCENKNPMLNNQHLDVPKILLEFGENDNMTMIVKTLPHAKFKQREIIQRKIDDLLELEVRKGRLKYGMK</sequence>
<protein>
    <recommendedName>
        <fullName evidence="1">FPL domain-containing protein</fullName>
    </recommendedName>
</protein>
<dbReference type="EMBL" id="JAFNEN010000116">
    <property type="protein sequence ID" value="KAG8193676.1"/>
    <property type="molecule type" value="Genomic_DNA"/>
</dbReference>
<reference evidence="2 3" key="1">
    <citation type="journal article" date="2022" name="Nat. Ecol. Evol.">
        <title>A masculinizing supergene underlies an exaggerated male reproductive morph in a spider.</title>
        <authorList>
            <person name="Hendrickx F."/>
            <person name="De Corte Z."/>
            <person name="Sonet G."/>
            <person name="Van Belleghem S.M."/>
            <person name="Kostlbacher S."/>
            <person name="Vangestel C."/>
        </authorList>
    </citation>
    <scope>NUCLEOTIDE SEQUENCE [LARGE SCALE GENOMIC DNA]</scope>
    <source>
        <strain evidence="2">W744_W776</strain>
    </source>
</reference>
<evidence type="ECO:0000313" key="2">
    <source>
        <dbReference type="EMBL" id="KAG8193676.1"/>
    </source>
</evidence>
<dbReference type="InterPro" id="IPR019155">
    <property type="entry name" value="CLEC16A/TT9_N"/>
</dbReference>
<comment type="caution">
    <text evidence="2">The sequence shown here is derived from an EMBL/GenBank/DDBJ whole genome shotgun (WGS) entry which is preliminary data.</text>
</comment>